<dbReference type="PANTHER" id="PTHR46865">
    <property type="entry name" value="OXIDOREDUCTASE-RELATED"/>
    <property type="match status" value="1"/>
</dbReference>
<dbReference type="EMBL" id="FOUY01000002">
    <property type="protein sequence ID" value="SFM72322.1"/>
    <property type="molecule type" value="Genomic_DNA"/>
</dbReference>
<dbReference type="Gene3D" id="3.50.50.60">
    <property type="entry name" value="FAD/NAD(P)-binding domain"/>
    <property type="match status" value="1"/>
</dbReference>
<dbReference type="SUPFAM" id="SSF51905">
    <property type="entry name" value="FAD/NAD(P)-binding domain"/>
    <property type="match status" value="1"/>
</dbReference>
<evidence type="ECO:0000259" key="1">
    <source>
        <dbReference type="Pfam" id="PF01494"/>
    </source>
</evidence>
<keyword evidence="3" id="KW-1185">Reference proteome</keyword>
<gene>
    <name evidence="2" type="ORF">SAMN05216207_1002136</name>
</gene>
<evidence type="ECO:0000313" key="2">
    <source>
        <dbReference type="EMBL" id="SFM72322.1"/>
    </source>
</evidence>
<accession>A0A1I4T6H2</accession>
<dbReference type="PANTHER" id="PTHR46865:SF8">
    <property type="entry name" value="POSSIBLE OXIDOREDUCTASE"/>
    <property type="match status" value="1"/>
</dbReference>
<dbReference type="Pfam" id="PF01494">
    <property type="entry name" value="FAD_binding_3"/>
    <property type="match status" value="1"/>
</dbReference>
<protein>
    <submittedName>
        <fullName evidence="2">2-polyprenyl-6-methoxyphenol hydroxylase</fullName>
    </submittedName>
</protein>
<dbReference type="Proteomes" id="UP000199614">
    <property type="component" value="Unassembled WGS sequence"/>
</dbReference>
<dbReference type="OrthoDB" id="4293235at2"/>
<sequence>MKTVIVGAGVAGPTLAYWLVRAGHEVVLVERAPEPRAGGYVVDFWGAGYDVAERMGVVDDLERRGFRMSEGRSVTAAGRRIAALDPSALVAATGGRYISIARSELANVLLDAVADRVELIRGDTVAALDDTGDRVRVEFESGARTDADLVVGADGLHSRVRRLVFGPEDRFERSLGIVVAAFEVDDHTPYDEGMAVMHAGVGYQVVRVGLPGGRTLFLLTVRHEGALPDDAGAQQALLRERLAGAGWEVPRILDAMPGAATFYCDRVSQIRMPSWTRGRVALVGDAAACVSLLAGQGSALAMVEAYVLGSELARSDGHPAAFARYEQRLAGFLRAKQDAATGLGTVFAPANRFGLLVRNAALALTGLPRVGVLIAGRSLSDAVELPGFPAAREA</sequence>
<organism evidence="2 3">
    <name type="scientific">Pseudonocardia ammonioxydans</name>
    <dbReference type="NCBI Taxonomy" id="260086"/>
    <lineage>
        <taxon>Bacteria</taxon>
        <taxon>Bacillati</taxon>
        <taxon>Actinomycetota</taxon>
        <taxon>Actinomycetes</taxon>
        <taxon>Pseudonocardiales</taxon>
        <taxon>Pseudonocardiaceae</taxon>
        <taxon>Pseudonocardia</taxon>
    </lineage>
</organism>
<dbReference type="NCBIfam" id="NF005761">
    <property type="entry name" value="PRK07588.1"/>
    <property type="match status" value="1"/>
</dbReference>
<dbReference type="InterPro" id="IPR036188">
    <property type="entry name" value="FAD/NAD-bd_sf"/>
</dbReference>
<proteinExistence type="predicted"/>
<dbReference type="PRINTS" id="PR00420">
    <property type="entry name" value="RNGMNOXGNASE"/>
</dbReference>
<dbReference type="InterPro" id="IPR051704">
    <property type="entry name" value="FAD_aromatic-hydroxylase"/>
</dbReference>
<dbReference type="RefSeq" id="WP_093336945.1">
    <property type="nucleotide sequence ID" value="NZ_FOUY01000002.1"/>
</dbReference>
<dbReference type="InterPro" id="IPR002938">
    <property type="entry name" value="FAD-bd"/>
</dbReference>
<dbReference type="GO" id="GO:0071949">
    <property type="term" value="F:FAD binding"/>
    <property type="evidence" value="ECO:0007669"/>
    <property type="project" value="InterPro"/>
</dbReference>
<dbReference type="Gene3D" id="3.30.9.10">
    <property type="entry name" value="D-Amino Acid Oxidase, subunit A, domain 2"/>
    <property type="match status" value="1"/>
</dbReference>
<dbReference type="STRING" id="260086.SAMN05216207_1002136"/>
<dbReference type="AlphaFoldDB" id="A0A1I4T6H2"/>
<name>A0A1I4T6H2_PSUAM</name>
<evidence type="ECO:0000313" key="3">
    <source>
        <dbReference type="Proteomes" id="UP000199614"/>
    </source>
</evidence>
<feature type="domain" description="FAD-binding" evidence="1">
    <location>
        <begin position="2"/>
        <end position="314"/>
    </location>
</feature>
<reference evidence="2 3" key="1">
    <citation type="submission" date="2016-10" db="EMBL/GenBank/DDBJ databases">
        <authorList>
            <person name="de Groot N.N."/>
        </authorList>
    </citation>
    <scope>NUCLEOTIDE SEQUENCE [LARGE SCALE GENOMIC DNA]</scope>
    <source>
        <strain evidence="2 3">CGMCC 4.1877</strain>
    </source>
</reference>